<gene>
    <name evidence="7" type="ORF">ODALV1_LOCUS23296</name>
</gene>
<name>A0ABP1RKJ9_9HEXA</name>
<dbReference type="Gene3D" id="3.30.40.10">
    <property type="entry name" value="Zinc/RING finger domain, C3HC4 (zinc finger)"/>
    <property type="match status" value="1"/>
</dbReference>
<accession>A0ABP1RKJ9</accession>
<dbReference type="PANTHER" id="PTHR23327:SF42">
    <property type="entry name" value="LON PEPTIDASE N-TERMINAL DOMAIN AND RING FINGER PROTEIN C14F5.10C"/>
    <property type="match status" value="1"/>
</dbReference>
<evidence type="ECO:0000256" key="3">
    <source>
        <dbReference type="ARBA" id="ARBA00022833"/>
    </source>
</evidence>
<keyword evidence="8" id="KW-1185">Reference proteome</keyword>
<dbReference type="InterPro" id="IPR017907">
    <property type="entry name" value="Znf_RING_CS"/>
</dbReference>
<dbReference type="InterPro" id="IPR018957">
    <property type="entry name" value="Znf_C3HC4_RING-type"/>
</dbReference>
<dbReference type="PANTHER" id="PTHR23327">
    <property type="entry name" value="RING FINGER PROTEIN 127"/>
    <property type="match status" value="1"/>
</dbReference>
<feature type="domain" description="RING-type" evidence="6">
    <location>
        <begin position="163"/>
        <end position="201"/>
    </location>
</feature>
<evidence type="ECO:0000256" key="4">
    <source>
        <dbReference type="PROSITE-ProRule" id="PRU00175"/>
    </source>
</evidence>
<dbReference type="SMART" id="SM00184">
    <property type="entry name" value="RING"/>
    <property type="match status" value="1"/>
</dbReference>
<feature type="region of interest" description="Disordered" evidence="5">
    <location>
        <begin position="231"/>
        <end position="263"/>
    </location>
</feature>
<keyword evidence="2 4" id="KW-0863">Zinc-finger</keyword>
<keyword evidence="3" id="KW-0862">Zinc</keyword>
<keyword evidence="1" id="KW-0479">Metal-binding</keyword>
<organism evidence="7 8">
    <name type="scientific">Orchesella dallaii</name>
    <dbReference type="NCBI Taxonomy" id="48710"/>
    <lineage>
        <taxon>Eukaryota</taxon>
        <taxon>Metazoa</taxon>
        <taxon>Ecdysozoa</taxon>
        <taxon>Arthropoda</taxon>
        <taxon>Hexapoda</taxon>
        <taxon>Collembola</taxon>
        <taxon>Entomobryomorpha</taxon>
        <taxon>Entomobryoidea</taxon>
        <taxon>Orchesellidae</taxon>
        <taxon>Orchesellinae</taxon>
        <taxon>Orchesella</taxon>
    </lineage>
</organism>
<evidence type="ECO:0000313" key="8">
    <source>
        <dbReference type="Proteomes" id="UP001642540"/>
    </source>
</evidence>
<protein>
    <recommendedName>
        <fullName evidence="6">RING-type domain-containing protein</fullName>
    </recommendedName>
</protein>
<evidence type="ECO:0000313" key="7">
    <source>
        <dbReference type="EMBL" id="CAL8129575.1"/>
    </source>
</evidence>
<dbReference type="PROSITE" id="PS50089">
    <property type="entry name" value="ZF_RING_2"/>
    <property type="match status" value="1"/>
</dbReference>
<sequence length="286" mass="32266">MDQGNTGSQTVEPITMVVTHQADNQEMDEGEYSGLSLAGALGQPDGESPSTTRMSGEDKKEALTHANSKLRVVVKKTGLTFTPVKTMMSYKQIDACQNIDVLKRHLNTLKFVMQQPQKAKLQVANTELHFRQERLQTAIAIQDEAEQAKVVTVTSIFENELKCGICRQTFINPTVTNCGHTFCRFCINESQWTRKYCPMCNRFVINVTRNYEVISLLDKIASQLPAEAKKAREAQLTTREEEEEASRVARAQQPEETGRDEAGRRSMTRALILQFIEQLREVLPPI</sequence>
<evidence type="ECO:0000256" key="5">
    <source>
        <dbReference type="SAM" id="MobiDB-lite"/>
    </source>
</evidence>
<feature type="region of interest" description="Disordered" evidence="5">
    <location>
        <begin position="20"/>
        <end position="63"/>
    </location>
</feature>
<dbReference type="SUPFAM" id="SSF57850">
    <property type="entry name" value="RING/U-box"/>
    <property type="match status" value="1"/>
</dbReference>
<dbReference type="Proteomes" id="UP001642540">
    <property type="component" value="Unassembled WGS sequence"/>
</dbReference>
<dbReference type="Pfam" id="PF00097">
    <property type="entry name" value="zf-C3HC4"/>
    <property type="match status" value="1"/>
</dbReference>
<dbReference type="InterPro" id="IPR001841">
    <property type="entry name" value="Znf_RING"/>
</dbReference>
<reference evidence="7 8" key="1">
    <citation type="submission" date="2024-08" db="EMBL/GenBank/DDBJ databases">
        <authorList>
            <person name="Cucini C."/>
            <person name="Frati F."/>
        </authorList>
    </citation>
    <scope>NUCLEOTIDE SEQUENCE [LARGE SCALE GENOMIC DNA]</scope>
</reference>
<evidence type="ECO:0000259" key="6">
    <source>
        <dbReference type="PROSITE" id="PS50089"/>
    </source>
</evidence>
<comment type="caution">
    <text evidence="7">The sequence shown here is derived from an EMBL/GenBank/DDBJ whole genome shotgun (WGS) entry which is preliminary data.</text>
</comment>
<dbReference type="InterPro" id="IPR013083">
    <property type="entry name" value="Znf_RING/FYVE/PHD"/>
</dbReference>
<evidence type="ECO:0000256" key="2">
    <source>
        <dbReference type="ARBA" id="ARBA00022771"/>
    </source>
</evidence>
<dbReference type="EMBL" id="CAXLJM020000078">
    <property type="protein sequence ID" value="CAL8129575.1"/>
    <property type="molecule type" value="Genomic_DNA"/>
</dbReference>
<dbReference type="PROSITE" id="PS00518">
    <property type="entry name" value="ZF_RING_1"/>
    <property type="match status" value="1"/>
</dbReference>
<proteinExistence type="predicted"/>
<evidence type="ECO:0000256" key="1">
    <source>
        <dbReference type="ARBA" id="ARBA00022723"/>
    </source>
</evidence>